<keyword evidence="2" id="KW-0560">Oxidoreductase</keyword>
<evidence type="ECO:0000259" key="3">
    <source>
        <dbReference type="Pfam" id="PF05368"/>
    </source>
</evidence>
<name>A0A165F055_9BASI</name>
<keyword evidence="5" id="KW-1185">Reference proteome</keyword>
<dbReference type="Pfam" id="PF05368">
    <property type="entry name" value="NmrA"/>
    <property type="match status" value="1"/>
</dbReference>
<evidence type="ECO:0000313" key="4">
    <source>
        <dbReference type="EMBL" id="KZT55911.1"/>
    </source>
</evidence>
<organism evidence="4 5">
    <name type="scientific">Calocera cornea HHB12733</name>
    <dbReference type="NCBI Taxonomy" id="1353952"/>
    <lineage>
        <taxon>Eukaryota</taxon>
        <taxon>Fungi</taxon>
        <taxon>Dikarya</taxon>
        <taxon>Basidiomycota</taxon>
        <taxon>Agaricomycotina</taxon>
        <taxon>Dacrymycetes</taxon>
        <taxon>Dacrymycetales</taxon>
        <taxon>Dacrymycetaceae</taxon>
        <taxon>Calocera</taxon>
    </lineage>
</organism>
<keyword evidence="1" id="KW-0521">NADP</keyword>
<dbReference type="STRING" id="1353952.A0A165F055"/>
<dbReference type="InParanoid" id="A0A165F055"/>
<evidence type="ECO:0000256" key="2">
    <source>
        <dbReference type="ARBA" id="ARBA00023002"/>
    </source>
</evidence>
<feature type="domain" description="NmrA-like" evidence="3">
    <location>
        <begin position="10"/>
        <end position="239"/>
    </location>
</feature>
<dbReference type="InterPro" id="IPR051609">
    <property type="entry name" value="NmrA/Isoflavone_reductase-like"/>
</dbReference>
<dbReference type="Proteomes" id="UP000076842">
    <property type="component" value="Unassembled WGS sequence"/>
</dbReference>
<dbReference type="PANTHER" id="PTHR47706:SF9">
    <property type="entry name" value="NMRA-LIKE DOMAIN-CONTAINING PROTEIN-RELATED"/>
    <property type="match status" value="1"/>
</dbReference>
<dbReference type="EMBL" id="KV423986">
    <property type="protein sequence ID" value="KZT55911.1"/>
    <property type="molecule type" value="Genomic_DNA"/>
</dbReference>
<dbReference type="InterPro" id="IPR036291">
    <property type="entry name" value="NAD(P)-bd_dom_sf"/>
</dbReference>
<dbReference type="SUPFAM" id="SSF51735">
    <property type="entry name" value="NAD(P)-binding Rossmann-fold domains"/>
    <property type="match status" value="1"/>
</dbReference>
<gene>
    <name evidence="4" type="ORF">CALCODRAFT_484347</name>
</gene>
<evidence type="ECO:0000313" key="5">
    <source>
        <dbReference type="Proteomes" id="UP000076842"/>
    </source>
</evidence>
<sequence>MSGYKNFAVAGAGTIGLPIVEELLKAKAAGTVAKVVVLTRSATGKDALAEKGAEPIVVDYDSPTSLQSALKGIDIVISTLNVFGLDAQSQLADAAKAAGVKLFVPSEFGGDTVNFPEGFNAPKAAQRERLTAIGIPWALFPTGPFADWIWFVPYIGFDLVNGKFEVAGTGNSPVTFTSRKDIARYVVHVLTSLPPSKLENHVFKVEGQRISVKGVAEEYEKRTGKKIEITSVPLEVVKDQAAKNPGDFKSWFALYLELHGTVGKKEEVNVDWPELNPESVVDAILSYKS</sequence>
<dbReference type="OrthoDB" id="9974981at2759"/>
<dbReference type="GO" id="GO:0016491">
    <property type="term" value="F:oxidoreductase activity"/>
    <property type="evidence" value="ECO:0007669"/>
    <property type="project" value="UniProtKB-KW"/>
</dbReference>
<dbReference type="Gene3D" id="3.90.25.10">
    <property type="entry name" value="UDP-galactose 4-epimerase, domain 1"/>
    <property type="match status" value="1"/>
</dbReference>
<dbReference type="Gene3D" id="3.40.50.720">
    <property type="entry name" value="NAD(P)-binding Rossmann-like Domain"/>
    <property type="match status" value="1"/>
</dbReference>
<dbReference type="InterPro" id="IPR045312">
    <property type="entry name" value="PCBER-like"/>
</dbReference>
<reference evidence="4 5" key="1">
    <citation type="journal article" date="2016" name="Mol. Biol. Evol.">
        <title>Comparative Genomics of Early-Diverging Mushroom-Forming Fungi Provides Insights into the Origins of Lignocellulose Decay Capabilities.</title>
        <authorList>
            <person name="Nagy L.G."/>
            <person name="Riley R."/>
            <person name="Tritt A."/>
            <person name="Adam C."/>
            <person name="Daum C."/>
            <person name="Floudas D."/>
            <person name="Sun H."/>
            <person name="Yadav J.S."/>
            <person name="Pangilinan J."/>
            <person name="Larsson K.H."/>
            <person name="Matsuura K."/>
            <person name="Barry K."/>
            <person name="Labutti K."/>
            <person name="Kuo R."/>
            <person name="Ohm R.A."/>
            <person name="Bhattacharya S.S."/>
            <person name="Shirouzu T."/>
            <person name="Yoshinaga Y."/>
            <person name="Martin F.M."/>
            <person name="Grigoriev I.V."/>
            <person name="Hibbett D.S."/>
        </authorList>
    </citation>
    <scope>NUCLEOTIDE SEQUENCE [LARGE SCALE GENOMIC DNA]</scope>
    <source>
        <strain evidence="4 5">HHB12733</strain>
    </source>
</reference>
<dbReference type="CDD" id="cd05259">
    <property type="entry name" value="PCBER_SDR_a"/>
    <property type="match status" value="1"/>
</dbReference>
<protein>
    <submittedName>
        <fullName evidence="4">NAD(P)-binding protein</fullName>
    </submittedName>
</protein>
<evidence type="ECO:0000256" key="1">
    <source>
        <dbReference type="ARBA" id="ARBA00022857"/>
    </source>
</evidence>
<accession>A0A165F055</accession>
<dbReference type="PANTHER" id="PTHR47706">
    <property type="entry name" value="NMRA-LIKE FAMILY PROTEIN"/>
    <property type="match status" value="1"/>
</dbReference>
<proteinExistence type="predicted"/>
<dbReference type="AlphaFoldDB" id="A0A165F055"/>
<dbReference type="InterPro" id="IPR008030">
    <property type="entry name" value="NmrA-like"/>
</dbReference>